<dbReference type="EMBL" id="GBRH01269660">
    <property type="protein sequence ID" value="JAD28235.1"/>
    <property type="molecule type" value="Transcribed_RNA"/>
</dbReference>
<evidence type="ECO:0000313" key="1">
    <source>
        <dbReference type="EMBL" id="JAD28235.1"/>
    </source>
</evidence>
<reference evidence="1" key="1">
    <citation type="submission" date="2014-09" db="EMBL/GenBank/DDBJ databases">
        <authorList>
            <person name="Magalhaes I.L.F."/>
            <person name="Oliveira U."/>
            <person name="Santos F.R."/>
            <person name="Vidigal T.H.D.A."/>
            <person name="Brescovit A.D."/>
            <person name="Santos A.J."/>
        </authorList>
    </citation>
    <scope>NUCLEOTIDE SEQUENCE</scope>
    <source>
        <tissue evidence="1">Shoot tissue taken approximately 20 cm above the soil surface</tissue>
    </source>
</reference>
<name>A0A0A8YUR6_ARUDO</name>
<organism evidence="1">
    <name type="scientific">Arundo donax</name>
    <name type="common">Giant reed</name>
    <name type="synonym">Donax arundinaceus</name>
    <dbReference type="NCBI Taxonomy" id="35708"/>
    <lineage>
        <taxon>Eukaryota</taxon>
        <taxon>Viridiplantae</taxon>
        <taxon>Streptophyta</taxon>
        <taxon>Embryophyta</taxon>
        <taxon>Tracheophyta</taxon>
        <taxon>Spermatophyta</taxon>
        <taxon>Magnoliopsida</taxon>
        <taxon>Liliopsida</taxon>
        <taxon>Poales</taxon>
        <taxon>Poaceae</taxon>
        <taxon>PACMAD clade</taxon>
        <taxon>Arundinoideae</taxon>
        <taxon>Arundineae</taxon>
        <taxon>Arundo</taxon>
    </lineage>
</organism>
<reference evidence="1" key="2">
    <citation type="journal article" date="2015" name="Data Brief">
        <title>Shoot transcriptome of the giant reed, Arundo donax.</title>
        <authorList>
            <person name="Barrero R.A."/>
            <person name="Guerrero F.D."/>
            <person name="Moolhuijzen P."/>
            <person name="Goolsby J.A."/>
            <person name="Tidwell J."/>
            <person name="Bellgard S.E."/>
            <person name="Bellgard M.I."/>
        </authorList>
    </citation>
    <scope>NUCLEOTIDE SEQUENCE</scope>
    <source>
        <tissue evidence="1">Shoot tissue taken approximately 20 cm above the soil surface</tissue>
    </source>
</reference>
<proteinExistence type="predicted"/>
<accession>A0A0A8YUR6</accession>
<sequence>MAAHCTTNIQS</sequence>
<protein>
    <submittedName>
        <fullName evidence="1">Uncharacterized protein</fullName>
    </submittedName>
</protein>